<dbReference type="RefSeq" id="WP_277732993.1">
    <property type="nucleotide sequence ID" value="NZ_CP120733.1"/>
</dbReference>
<dbReference type="EMBL" id="CP120733">
    <property type="protein sequence ID" value="WFD11029.1"/>
    <property type="molecule type" value="Genomic_DNA"/>
</dbReference>
<protein>
    <submittedName>
        <fullName evidence="1">Uncharacterized protein</fullName>
    </submittedName>
</protein>
<name>A0ABY8EHG7_9FIRM</name>
<sequence length="56" mass="6838">MKQKIEVEVKMHDKEKVQELMEGTLVQIIIDRINEFPEKNKVYIYDEILERLKKSF</sequence>
<evidence type="ECO:0000313" key="2">
    <source>
        <dbReference type="Proteomes" id="UP001222800"/>
    </source>
</evidence>
<gene>
    <name evidence="1" type="ORF">P4S50_02845</name>
</gene>
<organism evidence="1 2">
    <name type="scientific">Tepidibacter hydrothermalis</name>
    <dbReference type="NCBI Taxonomy" id="3036126"/>
    <lineage>
        <taxon>Bacteria</taxon>
        <taxon>Bacillati</taxon>
        <taxon>Bacillota</taxon>
        <taxon>Clostridia</taxon>
        <taxon>Peptostreptococcales</taxon>
        <taxon>Peptostreptococcaceae</taxon>
        <taxon>Tepidibacter</taxon>
    </lineage>
</organism>
<dbReference type="Proteomes" id="UP001222800">
    <property type="component" value="Chromosome"/>
</dbReference>
<proteinExistence type="predicted"/>
<keyword evidence="2" id="KW-1185">Reference proteome</keyword>
<evidence type="ECO:0000313" key="1">
    <source>
        <dbReference type="EMBL" id="WFD11029.1"/>
    </source>
</evidence>
<accession>A0ABY8EHG7</accession>
<reference evidence="1 2" key="1">
    <citation type="submission" date="2023-03" db="EMBL/GenBank/DDBJ databases">
        <title>Complete genome sequence of Tepidibacter sp. SWIR-1, isolated from a deep-sea hydrothermal vent.</title>
        <authorList>
            <person name="Li X."/>
        </authorList>
    </citation>
    <scope>NUCLEOTIDE SEQUENCE [LARGE SCALE GENOMIC DNA]</scope>
    <source>
        <strain evidence="1 2">SWIR-1</strain>
    </source>
</reference>